<sequence>MSKSSSIREFELDGDGKLIPDVATGYRLTARSLEARRQRRISRLKGREPMEDLPKHLCVHPDDPSYRCPDRVQYGIPVTIYQLYDYAVARGLRIKNPYGSTSQRATFFTDLRNKVVADLGEMCRTTLHSAGILSVDYDCILALHDNYSVYDDELEDAEEQQVVEILQRALKTEEKPKWYFDVMPF</sequence>
<dbReference type="AlphaFoldDB" id="A0A4Y9XL23"/>
<keyword evidence="2" id="KW-1185">Reference proteome</keyword>
<dbReference type="Proteomes" id="UP000298327">
    <property type="component" value="Unassembled WGS sequence"/>
</dbReference>
<proteinExistence type="predicted"/>
<reference evidence="1 2" key="1">
    <citation type="submission" date="2019-02" db="EMBL/GenBank/DDBJ databases">
        <title>Genome sequencing of the rare red list fungi Dentipellis fragilis.</title>
        <authorList>
            <person name="Buettner E."/>
            <person name="Kellner H."/>
        </authorList>
    </citation>
    <scope>NUCLEOTIDE SEQUENCE [LARGE SCALE GENOMIC DNA]</scope>
    <source>
        <strain evidence="1 2">DSM 105465</strain>
    </source>
</reference>
<evidence type="ECO:0000313" key="2">
    <source>
        <dbReference type="Proteomes" id="UP000298327"/>
    </source>
</evidence>
<gene>
    <name evidence="1" type="ORF">EVG20_g11232</name>
</gene>
<protein>
    <submittedName>
        <fullName evidence="1">Uncharacterized protein</fullName>
    </submittedName>
</protein>
<accession>A0A4Y9XL23</accession>
<organism evidence="1 2">
    <name type="scientific">Dentipellis fragilis</name>
    <dbReference type="NCBI Taxonomy" id="205917"/>
    <lineage>
        <taxon>Eukaryota</taxon>
        <taxon>Fungi</taxon>
        <taxon>Dikarya</taxon>
        <taxon>Basidiomycota</taxon>
        <taxon>Agaricomycotina</taxon>
        <taxon>Agaricomycetes</taxon>
        <taxon>Russulales</taxon>
        <taxon>Hericiaceae</taxon>
        <taxon>Dentipellis</taxon>
    </lineage>
</organism>
<name>A0A4Y9XL23_9AGAM</name>
<dbReference type="EMBL" id="SEOQ01001649">
    <property type="protein sequence ID" value="TFY50964.1"/>
    <property type="molecule type" value="Genomic_DNA"/>
</dbReference>
<comment type="caution">
    <text evidence="1">The sequence shown here is derived from an EMBL/GenBank/DDBJ whole genome shotgun (WGS) entry which is preliminary data.</text>
</comment>
<dbReference type="OrthoDB" id="3266090at2759"/>
<evidence type="ECO:0000313" key="1">
    <source>
        <dbReference type="EMBL" id="TFY50964.1"/>
    </source>
</evidence>